<feature type="non-terminal residue" evidence="1">
    <location>
        <position position="65"/>
    </location>
</feature>
<gene>
    <name evidence="1" type="ORF">S06H3_56285</name>
</gene>
<reference evidence="1" key="1">
    <citation type="journal article" date="2014" name="Front. Microbiol.">
        <title>High frequency of phylogenetically diverse reductive dehalogenase-homologous genes in deep subseafloor sedimentary metagenomes.</title>
        <authorList>
            <person name="Kawai M."/>
            <person name="Futagami T."/>
            <person name="Toyoda A."/>
            <person name="Takaki Y."/>
            <person name="Nishi S."/>
            <person name="Hori S."/>
            <person name="Arai W."/>
            <person name="Tsubouchi T."/>
            <person name="Morono Y."/>
            <person name="Uchiyama I."/>
            <person name="Ito T."/>
            <person name="Fujiyama A."/>
            <person name="Inagaki F."/>
            <person name="Takami H."/>
        </authorList>
    </citation>
    <scope>NUCLEOTIDE SEQUENCE</scope>
    <source>
        <strain evidence="1">Expedition CK06-06</strain>
    </source>
</reference>
<dbReference type="AlphaFoldDB" id="X1P6G0"/>
<sequence>MKKKTKKEAPSKDYRLTSFILLTIAFFSFFAIRPSITLILSLQKEKTEYEKINQVLEDKIQNIIS</sequence>
<name>X1P6G0_9ZZZZ</name>
<evidence type="ECO:0000313" key="1">
    <source>
        <dbReference type="EMBL" id="GAI51443.1"/>
    </source>
</evidence>
<dbReference type="EMBL" id="BARV01036198">
    <property type="protein sequence ID" value="GAI51443.1"/>
    <property type="molecule type" value="Genomic_DNA"/>
</dbReference>
<comment type="caution">
    <text evidence="1">The sequence shown here is derived from an EMBL/GenBank/DDBJ whole genome shotgun (WGS) entry which is preliminary data.</text>
</comment>
<accession>X1P6G0</accession>
<proteinExistence type="predicted"/>
<organism evidence="1">
    <name type="scientific">marine sediment metagenome</name>
    <dbReference type="NCBI Taxonomy" id="412755"/>
    <lineage>
        <taxon>unclassified sequences</taxon>
        <taxon>metagenomes</taxon>
        <taxon>ecological metagenomes</taxon>
    </lineage>
</organism>
<protein>
    <submittedName>
        <fullName evidence="1">Uncharacterized protein</fullName>
    </submittedName>
</protein>